<reference evidence="3 4" key="3">
    <citation type="submission" date="2021-02" db="EMBL/GenBank/DDBJ databases">
        <authorList>
            <person name="Merkel A.Y."/>
        </authorList>
    </citation>
    <scope>NUCLEOTIDE SEQUENCE [LARGE SCALE GENOMIC DNA]</scope>
    <source>
        <strain evidence="3 4">T05b</strain>
    </source>
</reference>
<evidence type="ECO:0000313" key="4">
    <source>
        <dbReference type="Proteomes" id="UP000703590"/>
    </source>
</evidence>
<dbReference type="RefSeq" id="WP_205458401.1">
    <property type="nucleotide sequence ID" value="NZ_JAFHKK010000005.1"/>
</dbReference>
<comment type="caution">
    <text evidence="3">The sequence shown here is derived from an EMBL/GenBank/DDBJ whole genome shotgun (WGS) entry which is preliminary data.</text>
</comment>
<dbReference type="InterPro" id="IPR008988">
    <property type="entry name" value="Transcriptional_repressor_C"/>
</dbReference>
<dbReference type="InterPro" id="IPR007167">
    <property type="entry name" value="Fe-transptr_FeoA-like"/>
</dbReference>
<dbReference type="InterPro" id="IPR052713">
    <property type="entry name" value="FeoA"/>
</dbReference>
<dbReference type="EMBL" id="JAFHKK010000005">
    <property type="protein sequence ID" value="MBN2963864.1"/>
    <property type="molecule type" value="Genomic_DNA"/>
</dbReference>
<accession>A0ABS2WRL2</accession>
<evidence type="ECO:0000259" key="2">
    <source>
        <dbReference type="SMART" id="SM00899"/>
    </source>
</evidence>
<dbReference type="SUPFAM" id="SSF50037">
    <property type="entry name" value="C-terminal domain of transcriptional repressors"/>
    <property type="match status" value="1"/>
</dbReference>
<protein>
    <submittedName>
        <fullName evidence="3">Ferrous iron transport protein A</fullName>
    </submittedName>
</protein>
<dbReference type="PANTHER" id="PTHR42954">
    <property type="entry name" value="FE(2+) TRANSPORT PROTEIN A"/>
    <property type="match status" value="1"/>
</dbReference>
<dbReference type="InterPro" id="IPR038157">
    <property type="entry name" value="FeoA_core_dom"/>
</dbReference>
<dbReference type="Pfam" id="PF04023">
    <property type="entry name" value="FeoA"/>
    <property type="match status" value="1"/>
</dbReference>
<sequence>MKTLDSLPVGSVVVITCIDAKEELKQRFFSFGMRRGSELCVKAASATKATIEIEVGGTMIALRREEAKTIQVSPVCPL</sequence>
<proteinExistence type="predicted"/>
<evidence type="ECO:0000256" key="1">
    <source>
        <dbReference type="ARBA" id="ARBA00023004"/>
    </source>
</evidence>
<reference evidence="3 4" key="2">
    <citation type="submission" date="2021-02" db="EMBL/GenBank/DDBJ databases">
        <title>Sulfurospirillum tamanensis sp. nov.</title>
        <authorList>
            <person name="Frolova A."/>
            <person name="Merkel A."/>
            <person name="Slobodkin A."/>
        </authorList>
    </citation>
    <scope>NUCLEOTIDE SEQUENCE [LARGE SCALE GENOMIC DNA]</scope>
    <source>
        <strain evidence="3 4">T05b</strain>
    </source>
</reference>
<feature type="domain" description="Ferrous iron transporter FeoA-like" evidence="2">
    <location>
        <begin position="2"/>
        <end position="74"/>
    </location>
</feature>
<evidence type="ECO:0000313" key="3">
    <source>
        <dbReference type="EMBL" id="MBN2963864.1"/>
    </source>
</evidence>
<dbReference type="PANTHER" id="PTHR42954:SF2">
    <property type="entry name" value="FE(2+) TRANSPORT PROTEIN A"/>
    <property type="match status" value="1"/>
</dbReference>
<reference evidence="4" key="1">
    <citation type="submission" date="2021-02" db="EMBL/GenBank/DDBJ databases">
        <title>Sulfurospirillum tamanensis sp. nov.</title>
        <authorList>
            <person name="Merkel A.Y."/>
        </authorList>
    </citation>
    <scope>NUCLEOTIDE SEQUENCE [LARGE SCALE GENOMIC DNA]</scope>
    <source>
        <strain evidence="4">T05b</strain>
    </source>
</reference>
<name>A0ABS2WRL2_9BACT</name>
<dbReference type="Proteomes" id="UP000703590">
    <property type="component" value="Unassembled WGS sequence"/>
</dbReference>
<keyword evidence="1" id="KW-0408">Iron</keyword>
<keyword evidence="4" id="KW-1185">Reference proteome</keyword>
<gene>
    <name evidence="3" type="ORF">JWV37_03640</name>
</gene>
<organism evidence="3 4">
    <name type="scientific">Sulfurospirillum tamanense</name>
    <dbReference type="NCBI Taxonomy" id="2813362"/>
    <lineage>
        <taxon>Bacteria</taxon>
        <taxon>Pseudomonadati</taxon>
        <taxon>Campylobacterota</taxon>
        <taxon>Epsilonproteobacteria</taxon>
        <taxon>Campylobacterales</taxon>
        <taxon>Sulfurospirillaceae</taxon>
        <taxon>Sulfurospirillum</taxon>
    </lineage>
</organism>
<dbReference type="Gene3D" id="2.30.30.90">
    <property type="match status" value="1"/>
</dbReference>
<dbReference type="SMART" id="SM00899">
    <property type="entry name" value="FeoA"/>
    <property type="match status" value="1"/>
</dbReference>